<evidence type="ECO:0000256" key="1">
    <source>
        <dbReference type="SAM" id="Phobius"/>
    </source>
</evidence>
<feature type="transmembrane region" description="Helical" evidence="1">
    <location>
        <begin position="193"/>
        <end position="213"/>
    </location>
</feature>
<feature type="transmembrane region" description="Helical" evidence="1">
    <location>
        <begin position="56"/>
        <end position="74"/>
    </location>
</feature>
<comment type="caution">
    <text evidence="2">The sequence shown here is derived from an EMBL/GenBank/DDBJ whole genome shotgun (WGS) entry which is preliminary data.</text>
</comment>
<keyword evidence="1" id="KW-1133">Transmembrane helix</keyword>
<dbReference type="AlphaFoldDB" id="A0A367ZSR4"/>
<feature type="transmembrane region" description="Helical" evidence="1">
    <location>
        <begin position="21"/>
        <end position="44"/>
    </location>
</feature>
<dbReference type="EMBL" id="QOQW01000003">
    <property type="protein sequence ID" value="RCK81076.1"/>
    <property type="molecule type" value="Genomic_DNA"/>
</dbReference>
<reference evidence="2 3" key="1">
    <citation type="submission" date="2018-05" db="EMBL/GenBank/DDBJ databases">
        <title>A metagenomic window into the 2 km-deep terrestrial subsurface aquifer revealed taxonomically and functionally diverse microbial community comprising novel uncultured bacterial lineages.</title>
        <authorList>
            <person name="Kadnikov V.V."/>
            <person name="Mardanov A.V."/>
            <person name="Beletsky A.V."/>
            <person name="Banks D."/>
            <person name="Pimenov N.V."/>
            <person name="Frank Y.A."/>
            <person name="Karnachuk O.V."/>
            <person name="Ravin N.V."/>
        </authorList>
    </citation>
    <scope>NUCLEOTIDE SEQUENCE [LARGE SCALE GENOMIC DNA]</scope>
    <source>
        <strain evidence="2">BY5</strain>
    </source>
</reference>
<name>A0A367ZSR4_9BACT</name>
<dbReference type="PANTHER" id="PTHR43471:SF10">
    <property type="entry name" value="SLL1107 PROTEIN"/>
    <property type="match status" value="1"/>
</dbReference>
<sequence length="257" mass="28367">MMRRIGLIAWDALREVARHKMLSVHLIFVLIALGLFHLFGHFATTPTLEFRMIQDVGISVISLFGLLLTLFIGVSTMRDDLNRRTAYAVLTLPIARWEYFLGKLAGTLAAVVVNVAVMIGIFAGLLYVKFGVVGPSFLWIIVFMAMEFAIIGALVLVFSLSDSTVLAFSFTLFLVIMGNLAEYVRHLAAETGWPALEALVGLAYVVIPNFAYFNIKARVLKELSISPALVGWAAGYGFVYVLCVVAVGIRLMERQDL</sequence>
<dbReference type="Proteomes" id="UP000252355">
    <property type="component" value="Unassembled WGS sequence"/>
</dbReference>
<organism evidence="2 3">
    <name type="scientific">Candidatus Ozemobacter sibiricus</name>
    <dbReference type="NCBI Taxonomy" id="2268124"/>
    <lineage>
        <taxon>Bacteria</taxon>
        <taxon>Candidatus Ozemobacteria</taxon>
        <taxon>Candidatus Ozemobacterales</taxon>
        <taxon>Candidatus Ozemobacteraceae</taxon>
        <taxon>Candidatus Ozemobacter</taxon>
    </lineage>
</organism>
<dbReference type="PANTHER" id="PTHR43471">
    <property type="entry name" value="ABC TRANSPORTER PERMEASE"/>
    <property type="match status" value="1"/>
</dbReference>
<accession>A0A367ZSR4</accession>
<feature type="transmembrane region" description="Helical" evidence="1">
    <location>
        <begin position="108"/>
        <end position="128"/>
    </location>
</feature>
<evidence type="ECO:0008006" key="4">
    <source>
        <dbReference type="Google" id="ProtNLM"/>
    </source>
</evidence>
<evidence type="ECO:0000313" key="2">
    <source>
        <dbReference type="EMBL" id="RCK81076.1"/>
    </source>
</evidence>
<proteinExistence type="predicted"/>
<keyword evidence="1" id="KW-0472">Membrane</keyword>
<protein>
    <recommendedName>
        <fullName evidence="4">ABC transporter permease</fullName>
    </recommendedName>
</protein>
<keyword evidence="1" id="KW-0812">Transmembrane</keyword>
<feature type="transmembrane region" description="Helical" evidence="1">
    <location>
        <begin position="233"/>
        <end position="252"/>
    </location>
</feature>
<gene>
    <name evidence="2" type="ORF">OZSIB_2453</name>
</gene>
<feature type="transmembrane region" description="Helical" evidence="1">
    <location>
        <begin position="137"/>
        <end position="158"/>
    </location>
</feature>
<evidence type="ECO:0000313" key="3">
    <source>
        <dbReference type="Proteomes" id="UP000252355"/>
    </source>
</evidence>
<feature type="transmembrane region" description="Helical" evidence="1">
    <location>
        <begin position="164"/>
        <end position="181"/>
    </location>
</feature>